<sequence>MDRFRTRTYQRNRRTRIFVLFAWPGLREKFIEVRNAGDETDFLEYLNSLRRVLEKPFPKRREVEKYVPTGYGVKSKYLELLDNIGEIPEDESSRKILIRMAGGCKYQEYRERTEEALEHLNILDDFLRRNMLDGETEDQDERFIYSR</sequence>
<keyword evidence="2" id="KW-1185">Reference proteome</keyword>
<gene>
    <name evidence="1" type="ORF">AKJ66_01815</name>
</gene>
<evidence type="ECO:0000313" key="2">
    <source>
        <dbReference type="Proteomes" id="UP000070657"/>
    </source>
</evidence>
<proteinExistence type="predicted"/>
<dbReference type="Proteomes" id="UP000070657">
    <property type="component" value="Unassembled WGS sequence"/>
</dbReference>
<protein>
    <submittedName>
        <fullName evidence="1">Uncharacterized protein</fullName>
    </submittedName>
</protein>
<accession>A0A133UHE1</accession>
<evidence type="ECO:0000313" key="1">
    <source>
        <dbReference type="EMBL" id="KXA93516.1"/>
    </source>
</evidence>
<reference evidence="1 2" key="1">
    <citation type="journal article" date="2016" name="Sci. Rep.">
        <title>Metabolic traits of an uncultured archaeal lineage -MSBL1- from brine pools of the Red Sea.</title>
        <authorList>
            <person name="Mwirichia R."/>
            <person name="Alam I."/>
            <person name="Rashid M."/>
            <person name="Vinu M."/>
            <person name="Ba-Alawi W."/>
            <person name="Anthony Kamau A."/>
            <person name="Kamanda Ngugi D."/>
            <person name="Goker M."/>
            <person name="Klenk H.P."/>
            <person name="Bajic V."/>
            <person name="Stingl U."/>
        </authorList>
    </citation>
    <scope>NUCLEOTIDE SEQUENCE [LARGE SCALE GENOMIC DNA]</scope>
    <source>
        <strain evidence="1">SCGC-AAA259E22</strain>
    </source>
</reference>
<comment type="caution">
    <text evidence="1">The sequence shown here is derived from an EMBL/GenBank/DDBJ whole genome shotgun (WGS) entry which is preliminary data.</text>
</comment>
<dbReference type="AlphaFoldDB" id="A0A133UHE1"/>
<organism evidence="1 2">
    <name type="scientific">candidate division MSBL1 archaeon SCGC-AAA259E22</name>
    <dbReference type="NCBI Taxonomy" id="1698265"/>
    <lineage>
        <taxon>Archaea</taxon>
        <taxon>Methanobacteriati</taxon>
        <taxon>Methanobacteriota</taxon>
        <taxon>candidate division MSBL1</taxon>
    </lineage>
</organism>
<dbReference type="EMBL" id="LHXP01000016">
    <property type="protein sequence ID" value="KXA93516.1"/>
    <property type="molecule type" value="Genomic_DNA"/>
</dbReference>
<name>A0A133UHE1_9EURY</name>